<evidence type="ECO:0000256" key="3">
    <source>
        <dbReference type="ARBA" id="ARBA00022691"/>
    </source>
</evidence>
<keyword evidence="4" id="KW-0539">Nucleus</keyword>
<dbReference type="Pfam" id="PF11968">
    <property type="entry name" value="Bmt2"/>
    <property type="match status" value="1"/>
</dbReference>
<dbReference type="Proteomes" id="UP001345013">
    <property type="component" value="Unassembled WGS sequence"/>
</dbReference>
<reference evidence="6 7" key="1">
    <citation type="submission" date="2023-08" db="EMBL/GenBank/DDBJ databases">
        <title>Black Yeasts Isolated from many extreme environments.</title>
        <authorList>
            <person name="Coleine C."/>
            <person name="Stajich J.E."/>
            <person name="Selbmann L."/>
        </authorList>
    </citation>
    <scope>NUCLEOTIDE SEQUENCE [LARGE SCALE GENOMIC DNA]</scope>
    <source>
        <strain evidence="6 7">CCFEE 5885</strain>
    </source>
</reference>
<feature type="binding site" evidence="4">
    <location>
        <position position="157"/>
    </location>
    <ligand>
        <name>S-adenosyl-L-methionine</name>
        <dbReference type="ChEBI" id="CHEBI:59789"/>
    </ligand>
</feature>
<feature type="compositionally biased region" description="Basic residues" evidence="5">
    <location>
        <begin position="37"/>
        <end position="47"/>
    </location>
</feature>
<dbReference type="PANTHER" id="PTHR21008">
    <property type="entry name" value="S-ADENOSYLMETHIONINE SENSOR UPSTREAM OF MTORC1-RELATED"/>
    <property type="match status" value="1"/>
</dbReference>
<evidence type="ECO:0000256" key="2">
    <source>
        <dbReference type="ARBA" id="ARBA00022679"/>
    </source>
</evidence>
<name>A0ABR0K8B5_9EURO</name>
<feature type="compositionally biased region" description="Low complexity" evidence="5">
    <location>
        <begin position="20"/>
        <end position="33"/>
    </location>
</feature>
<sequence>MGKVTRNRGSGLKSGRPPLSTTNTGQGSTSTVGKHNVNARRKSSKATRNLINKHHQLHKSRAAAVAAGDHKHVGEIDGQLQQLGGLEAYQAASLTGQDKDRGGDSSERLVEWLRKYNLVGPTRTKLGLRVLEVGALSSQNAISRMVGKGVEIVKRIDLNSQEPNVIEKADFMTFPISDACAVKYDIVSLSLVLNYVPDAAGRGEMLRRTTSFLRRQGTIDSTTAVDAPSPLPCLFAVMPLPCLTNSRYMTHNHFVSIMNSLGYEILERHESQKLSYTLFRWHSDKQETRKTFKKVEINPGRMRNNFAVVMNNA</sequence>
<comment type="function">
    <text evidence="4">S-adenosyl-L-methionine-dependent methyltransferase that specifically methylates the N(1) position of an adenine present in helix 65 in 25S rRNA.</text>
</comment>
<organism evidence="6 7">
    <name type="scientific">Lithohypha guttulata</name>
    <dbReference type="NCBI Taxonomy" id="1690604"/>
    <lineage>
        <taxon>Eukaryota</taxon>
        <taxon>Fungi</taxon>
        <taxon>Dikarya</taxon>
        <taxon>Ascomycota</taxon>
        <taxon>Pezizomycotina</taxon>
        <taxon>Eurotiomycetes</taxon>
        <taxon>Chaetothyriomycetidae</taxon>
        <taxon>Chaetothyriales</taxon>
        <taxon>Trichomeriaceae</taxon>
        <taxon>Lithohypha</taxon>
    </lineage>
</organism>
<comment type="caution">
    <text evidence="6">The sequence shown here is derived from an EMBL/GenBank/DDBJ whole genome shotgun (WGS) entry which is preliminary data.</text>
</comment>
<feature type="binding site" evidence="4">
    <location>
        <position position="134"/>
    </location>
    <ligand>
        <name>S-adenosyl-L-methionine</name>
        <dbReference type="ChEBI" id="CHEBI:59789"/>
    </ligand>
</feature>
<evidence type="ECO:0000256" key="4">
    <source>
        <dbReference type="HAMAP-Rule" id="MF_03044"/>
    </source>
</evidence>
<proteinExistence type="inferred from homology"/>
<dbReference type="EC" id="2.1.1.-" evidence="4"/>
<dbReference type="SUPFAM" id="SSF53335">
    <property type="entry name" value="S-adenosyl-L-methionine-dependent methyltransferases"/>
    <property type="match status" value="1"/>
</dbReference>
<evidence type="ECO:0000313" key="6">
    <source>
        <dbReference type="EMBL" id="KAK5091966.1"/>
    </source>
</evidence>
<protein>
    <recommendedName>
        <fullName evidence="4">25S rRNA adenine-N(1) methyltransferase</fullName>
        <ecNumber evidence="4">2.1.1.-</ecNumber>
    </recommendedName>
</protein>
<dbReference type="GO" id="GO:0008168">
    <property type="term" value="F:methyltransferase activity"/>
    <property type="evidence" value="ECO:0007669"/>
    <property type="project" value="UniProtKB-KW"/>
</dbReference>
<dbReference type="PANTHER" id="PTHR21008:SF1">
    <property type="entry name" value="25S RRNA (ADENINE(2142)-N(1))-METHYLTRANSFERASE"/>
    <property type="match status" value="1"/>
</dbReference>
<keyword evidence="3 4" id="KW-0949">S-adenosyl-L-methionine</keyword>
<gene>
    <name evidence="6" type="primary">BMT2</name>
    <name evidence="6" type="ORF">LTR24_005614</name>
</gene>
<accession>A0ABR0K8B5</accession>
<feature type="region of interest" description="Disordered" evidence="5">
    <location>
        <begin position="1"/>
        <end position="47"/>
    </location>
</feature>
<dbReference type="InterPro" id="IPR029063">
    <property type="entry name" value="SAM-dependent_MTases_sf"/>
</dbReference>
<dbReference type="EMBL" id="JAVRRG010000066">
    <property type="protein sequence ID" value="KAK5091966.1"/>
    <property type="molecule type" value="Genomic_DNA"/>
</dbReference>
<dbReference type="HAMAP" id="MF_03044">
    <property type="entry name" value="BMT2"/>
    <property type="match status" value="1"/>
</dbReference>
<evidence type="ECO:0000313" key="7">
    <source>
        <dbReference type="Proteomes" id="UP001345013"/>
    </source>
</evidence>
<evidence type="ECO:0000256" key="1">
    <source>
        <dbReference type="ARBA" id="ARBA00022603"/>
    </source>
</evidence>
<keyword evidence="2 4" id="KW-0808">Transferase</keyword>
<dbReference type="GO" id="GO:0032259">
    <property type="term" value="P:methylation"/>
    <property type="evidence" value="ECO:0007669"/>
    <property type="project" value="UniProtKB-KW"/>
</dbReference>
<evidence type="ECO:0000256" key="5">
    <source>
        <dbReference type="SAM" id="MobiDB-lite"/>
    </source>
</evidence>
<dbReference type="InterPro" id="IPR021867">
    <property type="entry name" value="Bmt2/SAMTOR"/>
</dbReference>
<keyword evidence="7" id="KW-1185">Reference proteome</keyword>
<keyword evidence="1 4" id="KW-0489">Methyltransferase</keyword>
<comment type="subcellular location">
    <subcellularLocation>
        <location evidence="4">Nucleus</location>
        <location evidence="4">Nucleolus</location>
    </subcellularLocation>
</comment>
<comment type="similarity">
    <text evidence="4">Belongs to the BMT2 family.</text>
</comment>